<protein>
    <submittedName>
        <fullName evidence="3">Uncharacterized protein</fullName>
    </submittedName>
</protein>
<dbReference type="NCBIfam" id="TIGR00172">
    <property type="entry name" value="maf"/>
    <property type="match status" value="1"/>
</dbReference>
<evidence type="ECO:0000256" key="2">
    <source>
        <dbReference type="ARBA" id="ARBA00022801"/>
    </source>
</evidence>
<dbReference type="PANTHER" id="PTHR43213">
    <property type="entry name" value="BIFUNCTIONAL DTTP/UTP PYROPHOSPHATASE/METHYLTRANSFERASE PROTEIN-RELATED"/>
    <property type="match status" value="1"/>
</dbReference>
<organism evidence="3 4">
    <name type="scientific">Bemisia tabaci</name>
    <name type="common">Sweetpotato whitefly</name>
    <name type="synonym">Aleurodes tabaci</name>
    <dbReference type="NCBI Taxonomy" id="7038"/>
    <lineage>
        <taxon>Eukaryota</taxon>
        <taxon>Metazoa</taxon>
        <taxon>Ecdysozoa</taxon>
        <taxon>Arthropoda</taxon>
        <taxon>Hexapoda</taxon>
        <taxon>Insecta</taxon>
        <taxon>Pterygota</taxon>
        <taxon>Neoptera</taxon>
        <taxon>Paraneoptera</taxon>
        <taxon>Hemiptera</taxon>
        <taxon>Sternorrhyncha</taxon>
        <taxon>Aleyrodoidea</taxon>
        <taxon>Aleyrodidae</taxon>
        <taxon>Aleyrodinae</taxon>
        <taxon>Bemisia</taxon>
    </lineage>
</organism>
<sequence>MLEPILHLLNKQRIVLASGSPRRKEILSQVGLKFEVVTSKFPETLDLSNYKTHADYAIDTAFHKVKEVSDREAADLIIGADTVVSLGDKILEKPESDAHAVAMLTELSGKQHTVYTGVIIKKGDKYVKFSEETKVMIGDLPKSVIEAYVKTGEPLDKAGGYGVQGIGGSLIQGIEGDFYNVMGLPLYHFCQELSKLYDT</sequence>
<dbReference type="GO" id="GO:0047429">
    <property type="term" value="F:nucleoside triphosphate diphosphatase activity"/>
    <property type="evidence" value="ECO:0007669"/>
    <property type="project" value="InterPro"/>
</dbReference>
<comment type="cofactor">
    <cofactor evidence="1">
        <name>a divalent metal cation</name>
        <dbReference type="ChEBI" id="CHEBI:60240"/>
    </cofactor>
</comment>
<dbReference type="Gene3D" id="3.90.950.10">
    <property type="match status" value="1"/>
</dbReference>
<dbReference type="SUPFAM" id="SSF52972">
    <property type="entry name" value="ITPase-like"/>
    <property type="match status" value="1"/>
</dbReference>
<dbReference type="Proteomes" id="UP001152759">
    <property type="component" value="Chromosome 8"/>
</dbReference>
<evidence type="ECO:0000256" key="1">
    <source>
        <dbReference type="ARBA" id="ARBA00001968"/>
    </source>
</evidence>
<dbReference type="CDD" id="cd00555">
    <property type="entry name" value="Maf"/>
    <property type="match status" value="1"/>
</dbReference>
<accession>A0A9P0AMS6</accession>
<dbReference type="EMBL" id="OU963869">
    <property type="protein sequence ID" value="CAH0394932.1"/>
    <property type="molecule type" value="Genomic_DNA"/>
</dbReference>
<reference evidence="3" key="1">
    <citation type="submission" date="2021-12" db="EMBL/GenBank/DDBJ databases">
        <authorList>
            <person name="King R."/>
        </authorList>
    </citation>
    <scope>NUCLEOTIDE SEQUENCE</scope>
</reference>
<dbReference type="AlphaFoldDB" id="A0A9P0AMS6"/>
<dbReference type="PANTHER" id="PTHR43213:SF5">
    <property type="entry name" value="BIFUNCTIONAL DTTP_UTP PYROPHOSPHATASE_METHYLTRANSFERASE PROTEIN-RELATED"/>
    <property type="match status" value="1"/>
</dbReference>
<dbReference type="HAMAP" id="MF_00528">
    <property type="entry name" value="Maf"/>
    <property type="match status" value="1"/>
</dbReference>
<keyword evidence="4" id="KW-1185">Reference proteome</keyword>
<dbReference type="InterPro" id="IPR029001">
    <property type="entry name" value="ITPase-like_fam"/>
</dbReference>
<dbReference type="PIRSF" id="PIRSF006305">
    <property type="entry name" value="Maf"/>
    <property type="match status" value="1"/>
</dbReference>
<name>A0A9P0AMS6_BEMTA</name>
<dbReference type="KEGG" id="btab:109033804"/>
<proteinExistence type="inferred from homology"/>
<keyword evidence="2" id="KW-0378">Hydrolase</keyword>
<evidence type="ECO:0000313" key="3">
    <source>
        <dbReference type="EMBL" id="CAH0394932.1"/>
    </source>
</evidence>
<dbReference type="Pfam" id="PF02545">
    <property type="entry name" value="Maf"/>
    <property type="match status" value="1"/>
</dbReference>
<dbReference type="InterPro" id="IPR003697">
    <property type="entry name" value="Maf-like"/>
</dbReference>
<gene>
    <name evidence="3" type="ORF">BEMITA_LOCUS13179</name>
</gene>
<evidence type="ECO:0000313" key="4">
    <source>
        <dbReference type="Proteomes" id="UP001152759"/>
    </source>
</evidence>